<evidence type="ECO:0000313" key="10">
    <source>
        <dbReference type="Proteomes" id="UP000186104"/>
    </source>
</evidence>
<evidence type="ECO:0000256" key="7">
    <source>
        <dbReference type="ARBA" id="ARBA00023136"/>
    </source>
</evidence>
<feature type="transmembrane region" description="Helical" evidence="8">
    <location>
        <begin position="342"/>
        <end position="360"/>
    </location>
</feature>
<dbReference type="Gene3D" id="1.10.3470.10">
    <property type="entry name" value="ABC transporter involved in vitamin B12 uptake, BtuC"/>
    <property type="match status" value="1"/>
</dbReference>
<evidence type="ECO:0000256" key="8">
    <source>
        <dbReference type="SAM" id="Phobius"/>
    </source>
</evidence>
<dbReference type="EMBL" id="CP015961">
    <property type="protein sequence ID" value="ANI94065.1"/>
    <property type="molecule type" value="Genomic_DNA"/>
</dbReference>
<dbReference type="InterPro" id="IPR000522">
    <property type="entry name" value="ABC_transptr_permease_BtuC"/>
</dbReference>
<feature type="transmembrane region" description="Helical" evidence="8">
    <location>
        <begin position="149"/>
        <end position="169"/>
    </location>
</feature>
<evidence type="ECO:0000256" key="2">
    <source>
        <dbReference type="ARBA" id="ARBA00007935"/>
    </source>
</evidence>
<sequence length="368" mass="36950">MTSRPSLPNTGTDPRLAADPLGLRAQRTRLAMWLGVSGVIAVGVMVAGIVAGPAAVAPADVLRIIASNVAGHPSDAALSVDEAIVWQIRAPRVVLAAAVGAGLALAGVVLQAVVRNVLADPYVLGINSGASCGAAAALLFGFGAGFGDYALQTCAFFGAAAASALVFAVARGAGRLSSVRLLMAGVAVGYALAACTSFLVFASDSTEGARTVLFWLLGSLGLAAWNGPLAAVVLAVGTALALGMFFGRRIDVLSAGDDAARALGIDPDRLRLALVAGVCVLVGILVAMAGSIGFVGLVVPHLARLAVGGTHRALIPVSALFGAILLVASDILARTVLAPQEIPIGIVTAVLGAPFLLILVRRMTTVRF</sequence>
<gene>
    <name evidence="9" type="ORF">BJL86_3306</name>
</gene>
<accession>A0A173LP55</accession>
<feature type="transmembrane region" description="Helical" evidence="8">
    <location>
        <begin position="121"/>
        <end position="143"/>
    </location>
</feature>
<evidence type="ECO:0000256" key="3">
    <source>
        <dbReference type="ARBA" id="ARBA00022448"/>
    </source>
</evidence>
<comment type="subcellular location">
    <subcellularLocation>
        <location evidence="1">Cell membrane</location>
        <topology evidence="1">Multi-pass membrane protein</topology>
    </subcellularLocation>
</comment>
<dbReference type="CDD" id="cd06550">
    <property type="entry name" value="TM_ABC_iron-siderophores_like"/>
    <property type="match status" value="1"/>
</dbReference>
<protein>
    <submittedName>
        <fullName evidence="9">Hemin transport system permease protein HmuU</fullName>
    </submittedName>
</protein>
<dbReference type="GO" id="GO:0033214">
    <property type="term" value="P:siderophore-iron import into cell"/>
    <property type="evidence" value="ECO:0007669"/>
    <property type="project" value="TreeGrafter"/>
</dbReference>
<dbReference type="KEGG" id="dtm:BJL86_3306"/>
<feature type="transmembrane region" description="Helical" evidence="8">
    <location>
        <begin position="314"/>
        <end position="336"/>
    </location>
</feature>
<dbReference type="GO" id="GO:0022857">
    <property type="term" value="F:transmembrane transporter activity"/>
    <property type="evidence" value="ECO:0007669"/>
    <property type="project" value="InterPro"/>
</dbReference>
<feature type="transmembrane region" description="Helical" evidence="8">
    <location>
        <begin position="232"/>
        <end position="250"/>
    </location>
</feature>
<dbReference type="InterPro" id="IPR037294">
    <property type="entry name" value="ABC_BtuC-like"/>
</dbReference>
<reference evidence="9 10" key="1">
    <citation type="submission" date="2016-06" db="EMBL/GenBank/DDBJ databases">
        <title>Complete genome sequence of a saline-alkali tolerant type strain Dietzia timorensis ID05-A0528T.</title>
        <authorList>
            <person name="Wu X."/>
        </authorList>
    </citation>
    <scope>NUCLEOTIDE SEQUENCE [LARGE SCALE GENOMIC DNA]</scope>
    <source>
        <strain evidence="9 10">ID05-A0528</strain>
    </source>
</reference>
<feature type="transmembrane region" description="Helical" evidence="8">
    <location>
        <begin position="270"/>
        <end position="302"/>
    </location>
</feature>
<proteinExistence type="inferred from homology"/>
<dbReference type="Pfam" id="PF01032">
    <property type="entry name" value="FecCD"/>
    <property type="match status" value="1"/>
</dbReference>
<feature type="transmembrane region" description="Helical" evidence="8">
    <location>
        <begin position="93"/>
        <end position="114"/>
    </location>
</feature>
<dbReference type="PANTHER" id="PTHR30472:SF67">
    <property type="entry name" value="PERMEASE OF ABC TRANSPORTER-RELATED"/>
    <property type="match status" value="1"/>
</dbReference>
<dbReference type="RefSeq" id="WP_067470836.1">
    <property type="nucleotide sequence ID" value="NZ_CP015961.1"/>
</dbReference>
<evidence type="ECO:0000256" key="4">
    <source>
        <dbReference type="ARBA" id="ARBA00022475"/>
    </source>
</evidence>
<evidence type="ECO:0000313" key="9">
    <source>
        <dbReference type="EMBL" id="ANI94065.1"/>
    </source>
</evidence>
<dbReference type="STRING" id="499555.BJL86_3306"/>
<keyword evidence="6 8" id="KW-1133">Transmembrane helix</keyword>
<feature type="transmembrane region" description="Helical" evidence="8">
    <location>
        <begin position="181"/>
        <end position="202"/>
    </location>
</feature>
<evidence type="ECO:0000256" key="1">
    <source>
        <dbReference type="ARBA" id="ARBA00004651"/>
    </source>
</evidence>
<dbReference type="GO" id="GO:0005886">
    <property type="term" value="C:plasma membrane"/>
    <property type="evidence" value="ECO:0007669"/>
    <property type="project" value="UniProtKB-SubCell"/>
</dbReference>
<keyword evidence="7 8" id="KW-0472">Membrane</keyword>
<keyword evidence="5 8" id="KW-0812">Transmembrane</keyword>
<dbReference type="SUPFAM" id="SSF81345">
    <property type="entry name" value="ABC transporter involved in vitamin B12 uptake, BtuC"/>
    <property type="match status" value="1"/>
</dbReference>
<keyword evidence="3" id="KW-0813">Transport</keyword>
<organism evidence="9 10">
    <name type="scientific">Dietzia timorensis</name>
    <dbReference type="NCBI Taxonomy" id="499555"/>
    <lineage>
        <taxon>Bacteria</taxon>
        <taxon>Bacillati</taxon>
        <taxon>Actinomycetota</taxon>
        <taxon>Actinomycetes</taxon>
        <taxon>Mycobacteriales</taxon>
        <taxon>Dietziaceae</taxon>
        <taxon>Dietzia</taxon>
    </lineage>
</organism>
<evidence type="ECO:0000256" key="6">
    <source>
        <dbReference type="ARBA" id="ARBA00022989"/>
    </source>
</evidence>
<evidence type="ECO:0000256" key="5">
    <source>
        <dbReference type="ARBA" id="ARBA00022692"/>
    </source>
</evidence>
<dbReference type="AlphaFoldDB" id="A0A173LP55"/>
<dbReference type="FunFam" id="1.10.3470.10:FF:000001">
    <property type="entry name" value="Vitamin B12 ABC transporter permease BtuC"/>
    <property type="match status" value="1"/>
</dbReference>
<dbReference type="Proteomes" id="UP000186104">
    <property type="component" value="Chromosome"/>
</dbReference>
<dbReference type="PANTHER" id="PTHR30472">
    <property type="entry name" value="FERRIC ENTEROBACTIN TRANSPORT SYSTEM PERMEASE PROTEIN"/>
    <property type="match status" value="1"/>
</dbReference>
<keyword evidence="10" id="KW-1185">Reference proteome</keyword>
<comment type="similarity">
    <text evidence="2">Belongs to the binding-protein-dependent transport system permease family. FecCD subfamily.</text>
</comment>
<name>A0A173LP55_9ACTN</name>
<keyword evidence="4" id="KW-1003">Cell membrane</keyword>
<feature type="transmembrane region" description="Helical" evidence="8">
    <location>
        <begin position="30"/>
        <end position="51"/>
    </location>
</feature>